<organism evidence="1 2">
    <name type="scientific">Ornithinibacillus salinisoli</name>
    <dbReference type="NCBI Taxonomy" id="1848459"/>
    <lineage>
        <taxon>Bacteria</taxon>
        <taxon>Bacillati</taxon>
        <taxon>Bacillota</taxon>
        <taxon>Bacilli</taxon>
        <taxon>Bacillales</taxon>
        <taxon>Bacillaceae</taxon>
        <taxon>Ornithinibacillus</taxon>
    </lineage>
</organism>
<evidence type="ECO:0000313" key="1">
    <source>
        <dbReference type="EMBL" id="MFD2045799.1"/>
    </source>
</evidence>
<accession>A0ABW4W241</accession>
<evidence type="ECO:0000313" key="2">
    <source>
        <dbReference type="Proteomes" id="UP001597383"/>
    </source>
</evidence>
<dbReference type="EMBL" id="JBHUHQ010000021">
    <property type="protein sequence ID" value="MFD2045799.1"/>
    <property type="molecule type" value="Genomic_DNA"/>
</dbReference>
<protein>
    <submittedName>
        <fullName evidence="1">DUF3307 domain-containing protein</fullName>
    </submittedName>
</protein>
<dbReference type="InterPro" id="IPR021737">
    <property type="entry name" value="Phage_phiKZ_Orf197"/>
</dbReference>
<name>A0ABW4W241_9BACI</name>
<keyword evidence="2" id="KW-1185">Reference proteome</keyword>
<dbReference type="Pfam" id="PF11750">
    <property type="entry name" value="DUF3307"/>
    <property type="match status" value="1"/>
</dbReference>
<reference evidence="2" key="1">
    <citation type="journal article" date="2019" name="Int. J. Syst. Evol. Microbiol.">
        <title>The Global Catalogue of Microorganisms (GCM) 10K type strain sequencing project: providing services to taxonomists for standard genome sequencing and annotation.</title>
        <authorList>
            <consortium name="The Broad Institute Genomics Platform"/>
            <consortium name="The Broad Institute Genome Sequencing Center for Infectious Disease"/>
            <person name="Wu L."/>
            <person name="Ma J."/>
        </authorList>
    </citation>
    <scope>NUCLEOTIDE SEQUENCE [LARGE SCALE GENOMIC DNA]</scope>
    <source>
        <strain evidence="2">R28</strain>
    </source>
</reference>
<gene>
    <name evidence="1" type="ORF">ACFSJF_16095</name>
</gene>
<dbReference type="RefSeq" id="WP_377557276.1">
    <property type="nucleotide sequence ID" value="NZ_JBHUHQ010000021.1"/>
</dbReference>
<sequence>MFAVLLISLLILSHVLTDFYFQTDKLVNEKKDGFIG</sequence>
<proteinExistence type="predicted"/>
<comment type="caution">
    <text evidence="1">The sequence shown here is derived from an EMBL/GenBank/DDBJ whole genome shotgun (WGS) entry which is preliminary data.</text>
</comment>
<dbReference type="Proteomes" id="UP001597383">
    <property type="component" value="Unassembled WGS sequence"/>
</dbReference>